<comment type="subcellular location">
    <subcellularLocation>
        <location evidence="1">Mitochondrion</location>
    </subcellularLocation>
</comment>
<evidence type="ECO:0000313" key="5">
    <source>
        <dbReference type="Proteomes" id="UP001149079"/>
    </source>
</evidence>
<evidence type="ECO:0000256" key="3">
    <source>
        <dbReference type="ARBA" id="ARBA00023128"/>
    </source>
</evidence>
<reference evidence="4" key="2">
    <citation type="journal article" date="2023" name="IMA Fungus">
        <title>Comparative genomic study of the Penicillium genus elucidates a diverse pangenome and 15 lateral gene transfer events.</title>
        <authorList>
            <person name="Petersen C."/>
            <person name="Sorensen T."/>
            <person name="Nielsen M.R."/>
            <person name="Sondergaard T.E."/>
            <person name="Sorensen J.L."/>
            <person name="Fitzpatrick D.A."/>
            <person name="Frisvad J.C."/>
            <person name="Nielsen K.L."/>
        </authorList>
    </citation>
    <scope>NUCLEOTIDE SEQUENCE</scope>
    <source>
        <strain evidence="4">IBT 22155</strain>
    </source>
</reference>
<comment type="caution">
    <text evidence="4">The sequence shown here is derived from an EMBL/GenBank/DDBJ whole genome shotgun (WGS) entry which is preliminary data.</text>
</comment>
<evidence type="ECO:0000256" key="1">
    <source>
        <dbReference type="ARBA" id="ARBA00004173"/>
    </source>
</evidence>
<dbReference type="EMBL" id="JAPQKL010000006">
    <property type="protein sequence ID" value="KAJ5124745.1"/>
    <property type="molecule type" value="Genomic_DNA"/>
</dbReference>
<name>A0A9W9GN74_9EURO</name>
<dbReference type="InterPro" id="IPR051975">
    <property type="entry name" value="mtLSU_mL45"/>
</dbReference>
<evidence type="ECO:0008006" key="6">
    <source>
        <dbReference type="Google" id="ProtNLM"/>
    </source>
</evidence>
<keyword evidence="3" id="KW-0496">Mitochondrion</keyword>
<gene>
    <name evidence="4" type="ORF">N7515_008570</name>
</gene>
<reference evidence="4" key="1">
    <citation type="submission" date="2022-11" db="EMBL/GenBank/DDBJ databases">
        <authorList>
            <person name="Petersen C."/>
        </authorList>
    </citation>
    <scope>NUCLEOTIDE SEQUENCE</scope>
    <source>
        <strain evidence="4">IBT 22155</strain>
    </source>
</reference>
<organism evidence="4 5">
    <name type="scientific">Penicillium bovifimosum</name>
    <dbReference type="NCBI Taxonomy" id="126998"/>
    <lineage>
        <taxon>Eukaryota</taxon>
        <taxon>Fungi</taxon>
        <taxon>Dikarya</taxon>
        <taxon>Ascomycota</taxon>
        <taxon>Pezizomycotina</taxon>
        <taxon>Eurotiomycetes</taxon>
        <taxon>Eurotiomycetidae</taxon>
        <taxon>Eurotiales</taxon>
        <taxon>Aspergillaceae</taxon>
        <taxon>Penicillium</taxon>
    </lineage>
</organism>
<dbReference type="PANTHER" id="PTHR28554">
    <property type="entry name" value="39S RIBOSOMAL PROTEIN L45, MITOCHONDRIAL"/>
    <property type="match status" value="1"/>
</dbReference>
<dbReference type="PANTHER" id="PTHR28554:SF1">
    <property type="entry name" value="LARGE RIBOSOMAL SUBUNIT PROTEIN ML45"/>
    <property type="match status" value="1"/>
</dbReference>
<proteinExistence type="predicted"/>
<dbReference type="GO" id="GO:0005743">
    <property type="term" value="C:mitochondrial inner membrane"/>
    <property type="evidence" value="ECO:0007669"/>
    <property type="project" value="InterPro"/>
</dbReference>
<accession>A0A9W9GN74</accession>
<evidence type="ECO:0000256" key="2">
    <source>
        <dbReference type="ARBA" id="ARBA00022946"/>
    </source>
</evidence>
<dbReference type="OrthoDB" id="19619at2759"/>
<dbReference type="GO" id="GO:0032979">
    <property type="term" value="P:protein insertion into mitochondrial inner membrane from matrix"/>
    <property type="evidence" value="ECO:0007669"/>
    <property type="project" value="InterPro"/>
</dbReference>
<keyword evidence="2" id="KW-0809">Transit peptide</keyword>
<dbReference type="RefSeq" id="XP_056519144.1">
    <property type="nucleotide sequence ID" value="XM_056669314.1"/>
</dbReference>
<sequence>MASTLRLPAGTSARIVPSGTFVSPLSVAGLSHCRTFAQTSQQLAGARAMNFRPPSQAQPSFKTKTKGMKPNEFPNDIGLMPGTFIRPLWRDMPSIFLAPRDRWHMEWTWLKSWFGNYASVLAYCIKDAKLPLGFLKRRKAAAEYQQNMYKAFAEGDIARIRAICCDGIANKLIKEIERRPKDEKVTWKRLKLLRKPSTNFTGIRVISDRASTIPDIPKSGVRQIVVRITSRQSTTTTKIQKAGAQVEESVVLAKEQDCVEHVMLQHLRWNNQDKGWRIWGTVTPTMLEDAKNDPHFKPGLGTAERIEMIKESMMKR</sequence>
<protein>
    <recommendedName>
        <fullName evidence="6">Tim44-like domain-containing protein</fullName>
    </recommendedName>
</protein>
<evidence type="ECO:0000313" key="4">
    <source>
        <dbReference type="EMBL" id="KAJ5124745.1"/>
    </source>
</evidence>
<dbReference type="GeneID" id="81408484"/>
<dbReference type="Proteomes" id="UP001149079">
    <property type="component" value="Unassembled WGS sequence"/>
</dbReference>
<dbReference type="Gene3D" id="3.10.450.240">
    <property type="match status" value="1"/>
</dbReference>
<keyword evidence="5" id="KW-1185">Reference proteome</keyword>
<dbReference type="Pfam" id="PF07961">
    <property type="entry name" value="MBA1"/>
    <property type="match status" value="1"/>
</dbReference>
<dbReference type="AlphaFoldDB" id="A0A9W9GN74"/>
<dbReference type="InterPro" id="IPR024621">
    <property type="entry name" value="Mba1"/>
</dbReference>